<comment type="caution">
    <text evidence="9">The sequence shown here is derived from an EMBL/GenBank/DDBJ whole genome shotgun (WGS) entry which is preliminary data.</text>
</comment>
<protein>
    <recommendedName>
        <fullName evidence="6">Probable tRNA pseudouridine synthase B</fullName>
        <ecNumber evidence="6">5.4.99.25</ecNumber>
    </recommendedName>
    <alternativeName>
        <fullName evidence="6">tRNA pseudouridine(55) synthase</fullName>
        <shortName evidence="6">Psi55 synthase</shortName>
    </alternativeName>
    <alternativeName>
        <fullName evidence="6">tRNA pseudouridylate synthase</fullName>
    </alternativeName>
    <alternativeName>
        <fullName evidence="6">tRNA-uridine isomerase</fullName>
    </alternativeName>
</protein>
<evidence type="ECO:0000256" key="2">
    <source>
        <dbReference type="ARBA" id="ARBA00022694"/>
    </source>
</evidence>
<dbReference type="GO" id="GO:0031118">
    <property type="term" value="P:rRNA pseudouridine synthesis"/>
    <property type="evidence" value="ECO:0007669"/>
    <property type="project" value="TreeGrafter"/>
</dbReference>
<dbReference type="GO" id="GO:0031119">
    <property type="term" value="P:tRNA pseudouridine synthesis"/>
    <property type="evidence" value="ECO:0007669"/>
    <property type="project" value="UniProtKB-UniRule"/>
</dbReference>
<dbReference type="EC" id="5.4.99.25" evidence="6"/>
<dbReference type="PANTHER" id="PTHR23127:SF0">
    <property type="entry name" value="H_ACA RIBONUCLEOPROTEIN COMPLEX SUBUNIT DKC1"/>
    <property type="match status" value="1"/>
</dbReference>
<keyword evidence="3 6" id="KW-0413">Isomerase</keyword>
<dbReference type="AlphaFoldDB" id="A0A7C4D864"/>
<evidence type="ECO:0000256" key="5">
    <source>
        <dbReference type="ARBA" id="ARBA00060775"/>
    </source>
</evidence>
<dbReference type="SUPFAM" id="SSF55120">
    <property type="entry name" value="Pseudouridine synthase"/>
    <property type="match status" value="1"/>
</dbReference>
<dbReference type="InterPro" id="IPR004521">
    <property type="entry name" value="Uncharacterised_CHP00451"/>
</dbReference>
<dbReference type="InterPro" id="IPR015947">
    <property type="entry name" value="PUA-like_sf"/>
</dbReference>
<evidence type="ECO:0000256" key="3">
    <source>
        <dbReference type="ARBA" id="ARBA00023235"/>
    </source>
</evidence>
<dbReference type="InterPro" id="IPR026326">
    <property type="entry name" value="TruB_arch"/>
</dbReference>
<dbReference type="InterPro" id="IPR002501">
    <property type="entry name" value="PsdUridine_synth_N"/>
</dbReference>
<dbReference type="NCBIfam" id="TIGR00425">
    <property type="entry name" value="CBF5"/>
    <property type="match status" value="1"/>
</dbReference>
<dbReference type="HAMAP" id="MF_01081">
    <property type="entry name" value="TruB_arch"/>
    <property type="match status" value="1"/>
</dbReference>
<dbReference type="Pfam" id="PF16198">
    <property type="entry name" value="TruB_C_2"/>
    <property type="match status" value="1"/>
</dbReference>
<proteinExistence type="inferred from homology"/>
<dbReference type="InterPro" id="IPR004802">
    <property type="entry name" value="tRNA_PsdUridine_synth_B_fam"/>
</dbReference>
<dbReference type="GO" id="GO:0003723">
    <property type="term" value="F:RNA binding"/>
    <property type="evidence" value="ECO:0007669"/>
    <property type="project" value="InterPro"/>
</dbReference>
<dbReference type="FunFam" id="3.30.2350.10:FF:000001">
    <property type="entry name" value="H/ACA ribonucleoprotein complex subunit CBF5"/>
    <property type="match status" value="1"/>
</dbReference>
<dbReference type="Gene3D" id="2.30.130.10">
    <property type="entry name" value="PUA domain"/>
    <property type="match status" value="1"/>
</dbReference>
<dbReference type="Pfam" id="PF01509">
    <property type="entry name" value="TruB_N"/>
    <property type="match status" value="1"/>
</dbReference>
<dbReference type="PANTHER" id="PTHR23127">
    <property type="entry name" value="CENTROMERE/MICROTUBULE BINDING PROTEIN CBF5"/>
    <property type="match status" value="1"/>
</dbReference>
<keyword evidence="2 6" id="KW-0819">tRNA processing</keyword>
<dbReference type="CDD" id="cd21148">
    <property type="entry name" value="PUA_Cbf5"/>
    <property type="match status" value="1"/>
</dbReference>
<dbReference type="NCBIfam" id="NF003280">
    <property type="entry name" value="PRK04270.1"/>
    <property type="match status" value="1"/>
</dbReference>
<dbReference type="Gene3D" id="3.30.2350.10">
    <property type="entry name" value="Pseudouridine synthase"/>
    <property type="match status" value="1"/>
</dbReference>
<dbReference type="Pfam" id="PF08068">
    <property type="entry name" value="DKCLD"/>
    <property type="match status" value="1"/>
</dbReference>
<evidence type="ECO:0000256" key="1">
    <source>
        <dbReference type="ARBA" id="ARBA00000385"/>
    </source>
</evidence>
<dbReference type="NCBIfam" id="TIGR00451">
    <property type="entry name" value="unchar_dom_2"/>
    <property type="match status" value="1"/>
</dbReference>
<dbReference type="Pfam" id="PF01472">
    <property type="entry name" value="PUA"/>
    <property type="match status" value="1"/>
</dbReference>
<comment type="catalytic activity">
    <reaction evidence="1 6">
        <text>uridine(55) in tRNA = pseudouridine(55) in tRNA</text>
        <dbReference type="Rhea" id="RHEA:42532"/>
        <dbReference type="Rhea" id="RHEA-COMP:10101"/>
        <dbReference type="Rhea" id="RHEA-COMP:10102"/>
        <dbReference type="ChEBI" id="CHEBI:65314"/>
        <dbReference type="ChEBI" id="CHEBI:65315"/>
        <dbReference type="EC" id="5.4.99.25"/>
    </reaction>
</comment>
<accession>A0A7C4D864</accession>
<sequence length="342" mass="38448">MGLAEKGLEFIDKITKHAGYSNEWIVLREEDTSPDYGVFPYSRSIDKHIVNGVINLDKPPGPTSHEVVAWIKKMFGIDKAGHGGTLDPKVTGVLPIGLANATKVIGNVVHSDKEYVMVIQLHGNVDEDKLREALNEFIGVIYQKPPLRSSVKRSIRKKRVYSIELIETRNRYVLVRVHCEAGTYMRKIAHDLGLIIGTGAHMRELRRVRTGPFREDETLVKMQDVSEALYLWRVENNESLLRRIILPVETAIVHLPKIMIRDTAVDSIAHGADLAVPGIVRLTKDVSPGRIVALLTLKGELVALGKALKSVDEIKSMDKGIVVKTWRVYIDRGVYPSTWRKR</sequence>
<dbReference type="InterPro" id="IPR012960">
    <property type="entry name" value="Dyskerin-like"/>
</dbReference>
<dbReference type="SUPFAM" id="SSF88697">
    <property type="entry name" value="PUA domain-like"/>
    <property type="match status" value="1"/>
</dbReference>
<dbReference type="SMART" id="SM00359">
    <property type="entry name" value="PUA"/>
    <property type="match status" value="1"/>
</dbReference>
<dbReference type="GO" id="GO:0000495">
    <property type="term" value="P:box H/ACA sno(s)RNA 3'-end processing"/>
    <property type="evidence" value="ECO:0007669"/>
    <property type="project" value="TreeGrafter"/>
</dbReference>
<comment type="function">
    <text evidence="4 6">Could be responsible for synthesis of pseudouridine from uracil-55 in the psi GC loop of transfer RNAs.</text>
</comment>
<dbReference type="EMBL" id="DTBJ01000016">
    <property type="protein sequence ID" value="HGM58336.1"/>
    <property type="molecule type" value="Genomic_DNA"/>
</dbReference>
<dbReference type="GO" id="GO:0031120">
    <property type="term" value="P:snRNA pseudouridine synthesis"/>
    <property type="evidence" value="ECO:0007669"/>
    <property type="project" value="TreeGrafter"/>
</dbReference>
<feature type="domain" description="Dyskerin-like" evidence="8">
    <location>
        <begin position="20"/>
        <end position="68"/>
    </location>
</feature>
<dbReference type="InterPro" id="IPR032819">
    <property type="entry name" value="TruB_C"/>
</dbReference>
<dbReference type="InterPro" id="IPR002478">
    <property type="entry name" value="PUA"/>
</dbReference>
<evidence type="ECO:0000256" key="4">
    <source>
        <dbReference type="ARBA" id="ARBA00060072"/>
    </source>
</evidence>
<evidence type="ECO:0000313" key="9">
    <source>
        <dbReference type="EMBL" id="HGM58336.1"/>
    </source>
</evidence>
<dbReference type="InterPro" id="IPR020103">
    <property type="entry name" value="PsdUridine_synth_cat_dom_sf"/>
</dbReference>
<gene>
    <name evidence="6" type="primary">truB</name>
    <name evidence="9" type="ORF">ENU14_01925</name>
</gene>
<dbReference type="PROSITE" id="PS50890">
    <property type="entry name" value="PUA"/>
    <property type="match status" value="1"/>
</dbReference>
<evidence type="ECO:0000259" key="8">
    <source>
        <dbReference type="SMART" id="SM01136"/>
    </source>
</evidence>
<organism evidence="9">
    <name type="scientific">Staphylothermus marinus</name>
    <dbReference type="NCBI Taxonomy" id="2280"/>
    <lineage>
        <taxon>Archaea</taxon>
        <taxon>Thermoproteota</taxon>
        <taxon>Thermoprotei</taxon>
        <taxon>Desulfurococcales</taxon>
        <taxon>Desulfurococcaceae</taxon>
        <taxon>Staphylothermus</taxon>
    </lineage>
</organism>
<dbReference type="InterPro" id="IPR036974">
    <property type="entry name" value="PUA_sf"/>
</dbReference>
<dbReference type="SMART" id="SM01136">
    <property type="entry name" value="DKCLD"/>
    <property type="match status" value="1"/>
</dbReference>
<dbReference type="GO" id="GO:0160148">
    <property type="term" value="F:tRNA pseudouridine(55) synthase activity"/>
    <property type="evidence" value="ECO:0007669"/>
    <property type="project" value="UniProtKB-EC"/>
</dbReference>
<dbReference type="GO" id="GO:1990481">
    <property type="term" value="P:mRNA pseudouridine synthesis"/>
    <property type="evidence" value="ECO:0007669"/>
    <property type="project" value="TreeGrafter"/>
</dbReference>
<feature type="domain" description="PUA" evidence="7">
    <location>
        <begin position="256"/>
        <end position="330"/>
    </location>
</feature>
<evidence type="ECO:0000259" key="7">
    <source>
        <dbReference type="SMART" id="SM00359"/>
    </source>
</evidence>
<evidence type="ECO:0000256" key="6">
    <source>
        <dbReference type="HAMAP-Rule" id="MF_01081"/>
    </source>
</evidence>
<comment type="similarity">
    <text evidence="5 6">Belongs to the pseudouridine synthase TruB family. Type 2 subfamily.</text>
</comment>
<feature type="active site" description="Nucleophile" evidence="6">
    <location>
        <position position="87"/>
    </location>
</feature>
<name>A0A7C4D864_STAMA</name>
<reference evidence="9" key="1">
    <citation type="journal article" date="2020" name="mSystems">
        <title>Genome- and Community-Level Interaction Insights into Carbon Utilization and Element Cycling Functions of Hydrothermarchaeota in Hydrothermal Sediment.</title>
        <authorList>
            <person name="Zhou Z."/>
            <person name="Liu Y."/>
            <person name="Xu W."/>
            <person name="Pan J."/>
            <person name="Luo Z.H."/>
            <person name="Li M."/>
        </authorList>
    </citation>
    <scope>NUCLEOTIDE SEQUENCE [LARGE SCALE GENOMIC DNA]</scope>
    <source>
        <strain evidence="9">SpSt-642</strain>
    </source>
</reference>